<comment type="subcellular location">
    <subcellularLocation>
        <location evidence="1">Mitochondrion</location>
    </subcellularLocation>
</comment>
<dbReference type="RefSeq" id="XP_006674055.1">
    <property type="nucleotide sequence ID" value="XM_006673992.1"/>
</dbReference>
<evidence type="ECO:0000259" key="4">
    <source>
        <dbReference type="PROSITE" id="PS50173"/>
    </source>
</evidence>
<dbReference type="HOGENOM" id="CLU_022440_0_0_1"/>
<dbReference type="GO" id="GO:0003887">
    <property type="term" value="F:DNA-directed DNA polymerase activity"/>
    <property type="evidence" value="ECO:0007669"/>
    <property type="project" value="TreeGrafter"/>
</dbReference>
<dbReference type="AlphaFoldDB" id="G3JSB1"/>
<dbReference type="PANTHER" id="PTHR46404:SF1">
    <property type="entry name" value="DNA POLYMERASE IOTA"/>
    <property type="match status" value="1"/>
</dbReference>
<proteinExistence type="predicted"/>
<dbReference type="InterPro" id="IPR001126">
    <property type="entry name" value="UmuC"/>
</dbReference>
<accession>G3JSB1</accession>
<dbReference type="OrthoDB" id="447129at2759"/>
<feature type="region of interest" description="Disordered" evidence="3">
    <location>
        <begin position="496"/>
        <end position="526"/>
    </location>
</feature>
<keyword evidence="2" id="KW-0496">Mitochondrion</keyword>
<dbReference type="GO" id="GO:0006281">
    <property type="term" value="P:DNA repair"/>
    <property type="evidence" value="ECO:0007669"/>
    <property type="project" value="InterPro"/>
</dbReference>
<dbReference type="InterPro" id="IPR036775">
    <property type="entry name" value="DNA_pol_Y-fam_lit_finger_sf"/>
</dbReference>
<dbReference type="GO" id="GO:0003684">
    <property type="term" value="F:damaged DNA binding"/>
    <property type="evidence" value="ECO:0007669"/>
    <property type="project" value="InterPro"/>
</dbReference>
<dbReference type="InterPro" id="IPR043502">
    <property type="entry name" value="DNA/RNA_pol_sf"/>
</dbReference>
<evidence type="ECO:0000256" key="1">
    <source>
        <dbReference type="ARBA" id="ARBA00004173"/>
    </source>
</evidence>
<evidence type="ECO:0000256" key="2">
    <source>
        <dbReference type="ARBA" id="ARBA00023128"/>
    </source>
</evidence>
<dbReference type="GO" id="GO:0005739">
    <property type="term" value="C:mitochondrion"/>
    <property type="evidence" value="ECO:0007669"/>
    <property type="project" value="UniProtKB-SubCell"/>
</dbReference>
<dbReference type="OMA" id="MFKRQDE"/>
<dbReference type="Gene3D" id="3.30.70.270">
    <property type="match status" value="1"/>
</dbReference>
<feature type="compositionally biased region" description="Acidic residues" evidence="3">
    <location>
        <begin position="502"/>
        <end position="518"/>
    </location>
</feature>
<reference evidence="5 6" key="1">
    <citation type="journal article" date="2011" name="Genome Biol.">
        <title>Genome sequence of the insect pathogenic fungus Cordyceps militaris, a valued traditional Chinese medicine.</title>
        <authorList>
            <person name="Zheng P."/>
            <person name="Xia Y."/>
            <person name="Xiao G."/>
            <person name="Xiong C."/>
            <person name="Hu X."/>
            <person name="Zhang S."/>
            <person name="Zheng H."/>
            <person name="Huang Y."/>
            <person name="Zhou Y."/>
            <person name="Wang S."/>
            <person name="Zhao G.P."/>
            <person name="Liu X."/>
            <person name="St Leger R.J."/>
            <person name="Wang C."/>
        </authorList>
    </citation>
    <scope>NUCLEOTIDE SEQUENCE [LARGE SCALE GENOMIC DNA]</scope>
    <source>
        <strain evidence="5 6">CM01</strain>
    </source>
</reference>
<dbReference type="SUPFAM" id="SSF56672">
    <property type="entry name" value="DNA/RNA polymerases"/>
    <property type="match status" value="1"/>
</dbReference>
<dbReference type="PROSITE" id="PS50173">
    <property type="entry name" value="UMUC"/>
    <property type="match status" value="1"/>
</dbReference>
<dbReference type="Gene3D" id="3.40.1170.60">
    <property type="match status" value="1"/>
</dbReference>
<dbReference type="FunFam" id="3.40.1170.60:FF:000006">
    <property type="entry name" value="DNA polymerase iota"/>
    <property type="match status" value="1"/>
</dbReference>
<dbReference type="GeneID" id="18170861"/>
<dbReference type="GO" id="GO:0070987">
    <property type="term" value="P:error-free translesion synthesis"/>
    <property type="evidence" value="ECO:0007669"/>
    <property type="project" value="UniProtKB-ARBA"/>
</dbReference>
<evidence type="ECO:0000256" key="3">
    <source>
        <dbReference type="SAM" id="MobiDB-lite"/>
    </source>
</evidence>
<dbReference type="VEuPathDB" id="FungiDB:CCM_08856"/>
<dbReference type="KEGG" id="cmt:CCM_08856"/>
<dbReference type="eggNOG" id="KOG2095">
    <property type="taxonomic scope" value="Eukaryota"/>
</dbReference>
<feature type="domain" description="UmuC" evidence="4">
    <location>
        <begin position="17"/>
        <end position="254"/>
    </location>
</feature>
<evidence type="ECO:0000313" key="5">
    <source>
        <dbReference type="EMBL" id="EGX88810.1"/>
    </source>
</evidence>
<feature type="region of interest" description="Disordered" evidence="3">
    <location>
        <begin position="450"/>
        <end position="476"/>
    </location>
</feature>
<dbReference type="Gene3D" id="3.30.1490.100">
    <property type="entry name" value="DNA polymerase, Y-family, little finger domain"/>
    <property type="match status" value="1"/>
</dbReference>
<gene>
    <name evidence="5" type="ORF">CCM_08856</name>
</gene>
<dbReference type="InParanoid" id="G3JSB1"/>
<dbReference type="STRING" id="983644.G3JSB1"/>
<keyword evidence="6" id="KW-1185">Reference proteome</keyword>
<evidence type="ECO:0000313" key="6">
    <source>
        <dbReference type="Proteomes" id="UP000001610"/>
    </source>
</evidence>
<sequence>MESLVKRRPKRKEDRIILQFDYDCFYAQVIENKHPHLKSKPLGIRQKNILATCNYHARAKGVKKLMLITEARKVCPDLVLMDGEDLAPFRDVSKTLYGFLKSHVWNGRAERLGFDEVFLDVSDIVDYNVSCLSKSALAQTFFQLSKSDPEIGFPCDLRTVAGPVLGPYPASVDPDNTTLVRLALGSHLALYLRSKMEADFGYTSTCGIATNKVLSKLCGGRHKPRNQTTLLAWTDDDVIAFMDTHLLRHVPGVGFKMAQLIETAVTGVATDADSHTFQSVVTVQTARLHPAISAASLETLLAGPGAERGVGARIWGLLHGVDATQVKAGTEVPSQLSIEDTYKGLDNMAQITEELFKLSCSLVRRMRVDLVCPGVDNADEPQKWAAWPRTLRLSVRSWPKTPGSGQARSFSRVSRSAAAPSFLLDLGAGIEEVAERLVSEALLPLLRRFDGTDKESGGGGGGGGAAEDRHGAGRDIGNMFKKQDEVLRPWKVVGEAAQGEQDGMEEEEEEEEEMDGLDTDGSWRGTTGDQAAAATAHYADQLYPRNKEASTPPLPELNGEKNWNESLPSVVELYMKRTFKSTGLRDAAESLGVSPTSSIAAPGAVTAMLRTLARDSKAAIEKSVISGCNEPNMSVIGRAWSAVQFA</sequence>
<dbReference type="EMBL" id="JH126405">
    <property type="protein sequence ID" value="EGX88810.1"/>
    <property type="molecule type" value="Genomic_DNA"/>
</dbReference>
<dbReference type="Proteomes" id="UP000001610">
    <property type="component" value="Unassembled WGS sequence"/>
</dbReference>
<organism evidence="5 6">
    <name type="scientific">Cordyceps militaris (strain CM01)</name>
    <name type="common">Caterpillar fungus</name>
    <dbReference type="NCBI Taxonomy" id="983644"/>
    <lineage>
        <taxon>Eukaryota</taxon>
        <taxon>Fungi</taxon>
        <taxon>Dikarya</taxon>
        <taxon>Ascomycota</taxon>
        <taxon>Pezizomycotina</taxon>
        <taxon>Sordariomycetes</taxon>
        <taxon>Hypocreomycetidae</taxon>
        <taxon>Hypocreales</taxon>
        <taxon>Cordycipitaceae</taxon>
        <taxon>Cordyceps</taxon>
    </lineage>
</organism>
<name>G3JSB1_CORMM</name>
<dbReference type="PANTHER" id="PTHR46404">
    <property type="entry name" value="DNA POLYMERASE IOTA"/>
    <property type="match status" value="1"/>
</dbReference>
<dbReference type="InterPro" id="IPR043128">
    <property type="entry name" value="Rev_trsase/Diguanyl_cyclase"/>
</dbReference>
<protein>
    <submittedName>
        <fullName evidence="5">DNA polymerase iota</fullName>
    </submittedName>
</protein>
<dbReference type="Pfam" id="PF00817">
    <property type="entry name" value="IMS"/>
    <property type="match status" value="1"/>
</dbReference>